<accession>A0A371H2P2</accession>
<dbReference type="Proteomes" id="UP000257109">
    <property type="component" value="Unassembled WGS sequence"/>
</dbReference>
<sequence length="110" mass="12457">MIPIEIGESSPRITLFEPAKNEEELRTNLDLLQEVREIAHIKEYAVKARTARRSGVEKNYVKGGKQQVDAYVGRTLQSCRRCGKGHVPSGALGRLSDSSYLERRQLKKVF</sequence>
<protein>
    <submittedName>
        <fullName evidence="1">Uncharacterized protein</fullName>
    </submittedName>
</protein>
<name>A0A371H2P2_MUCPR</name>
<keyword evidence="2" id="KW-1185">Reference proteome</keyword>
<dbReference type="EMBL" id="QJKJ01003737">
    <property type="protein sequence ID" value="RDX97098.1"/>
    <property type="molecule type" value="Genomic_DNA"/>
</dbReference>
<feature type="non-terminal residue" evidence="1">
    <location>
        <position position="1"/>
    </location>
</feature>
<evidence type="ECO:0000313" key="2">
    <source>
        <dbReference type="Proteomes" id="UP000257109"/>
    </source>
</evidence>
<dbReference type="AlphaFoldDB" id="A0A371H2P2"/>
<evidence type="ECO:0000313" key="1">
    <source>
        <dbReference type="EMBL" id="RDX97098.1"/>
    </source>
</evidence>
<proteinExistence type="predicted"/>
<comment type="caution">
    <text evidence="1">The sequence shown here is derived from an EMBL/GenBank/DDBJ whole genome shotgun (WGS) entry which is preliminary data.</text>
</comment>
<reference evidence="1" key="1">
    <citation type="submission" date="2018-05" db="EMBL/GenBank/DDBJ databases">
        <title>Draft genome of Mucuna pruriens seed.</title>
        <authorList>
            <person name="Nnadi N.E."/>
            <person name="Vos R."/>
            <person name="Hasami M.H."/>
            <person name="Devisetty U.K."/>
            <person name="Aguiy J.C."/>
        </authorList>
    </citation>
    <scope>NUCLEOTIDE SEQUENCE [LARGE SCALE GENOMIC DNA]</scope>
    <source>
        <strain evidence="1">JCA_2017</strain>
    </source>
</reference>
<organism evidence="1 2">
    <name type="scientific">Mucuna pruriens</name>
    <name type="common">Velvet bean</name>
    <name type="synonym">Dolichos pruriens</name>
    <dbReference type="NCBI Taxonomy" id="157652"/>
    <lineage>
        <taxon>Eukaryota</taxon>
        <taxon>Viridiplantae</taxon>
        <taxon>Streptophyta</taxon>
        <taxon>Embryophyta</taxon>
        <taxon>Tracheophyta</taxon>
        <taxon>Spermatophyta</taxon>
        <taxon>Magnoliopsida</taxon>
        <taxon>eudicotyledons</taxon>
        <taxon>Gunneridae</taxon>
        <taxon>Pentapetalae</taxon>
        <taxon>rosids</taxon>
        <taxon>fabids</taxon>
        <taxon>Fabales</taxon>
        <taxon>Fabaceae</taxon>
        <taxon>Papilionoideae</taxon>
        <taxon>50 kb inversion clade</taxon>
        <taxon>NPAAA clade</taxon>
        <taxon>indigoferoid/millettioid clade</taxon>
        <taxon>Phaseoleae</taxon>
        <taxon>Mucuna</taxon>
    </lineage>
</organism>
<gene>
    <name evidence="1" type="ORF">CR513_20173</name>
</gene>